<dbReference type="AlphaFoldDB" id="A0A7D5UMQ6"/>
<name>A0A7D5UMQ6_9NEOP</name>
<dbReference type="InterPro" id="IPR029058">
    <property type="entry name" value="AB_hydrolase_fold"/>
</dbReference>
<dbReference type="PROSITE" id="PS00941">
    <property type="entry name" value="CARBOXYLESTERASE_B_2"/>
    <property type="match status" value="1"/>
</dbReference>
<feature type="chain" id="PRO_5028248970" evidence="4">
    <location>
        <begin position="17"/>
        <end position="614"/>
    </location>
</feature>
<reference evidence="6" key="1">
    <citation type="journal article" date="2019" name="Sci. Rep.">
        <title>Antennal transcriptome analyses and olfactory protein identification in an important wood-boring moth pest, Streltzoviella insularis (Lepidoptera: Cossidae).</title>
        <authorList>
            <person name="Yang Y"/>
            <person name="Li W"/>
            <person name="Tao J Zong.S."/>
        </authorList>
    </citation>
    <scope>NUCLEOTIDE SEQUENCE</scope>
    <source>
        <tissue evidence="6">Antennae</tissue>
    </source>
</reference>
<dbReference type="InterPro" id="IPR002018">
    <property type="entry name" value="CarbesteraseB"/>
</dbReference>
<feature type="domain" description="Carboxylesterase type B" evidence="5">
    <location>
        <begin position="25"/>
        <end position="553"/>
    </location>
</feature>
<proteinExistence type="evidence at transcript level"/>
<reference evidence="6" key="2">
    <citation type="submission" date="2020-04" db="EMBL/GenBank/DDBJ databases">
        <authorList>
            <person name="Yang Y."/>
        </authorList>
    </citation>
    <scope>NUCLEOTIDE SEQUENCE</scope>
    <source>
        <tissue evidence="6">Antennae</tissue>
    </source>
</reference>
<comment type="similarity">
    <text evidence="1">Belongs to the type-B carboxylesterase/lipase family.</text>
</comment>
<evidence type="ECO:0000256" key="4">
    <source>
        <dbReference type="SAM" id="SignalP"/>
    </source>
</evidence>
<organism evidence="6">
    <name type="scientific">Streltzoviella insularis</name>
    <dbReference type="NCBI Taxonomy" id="1206366"/>
    <lineage>
        <taxon>Eukaryota</taxon>
        <taxon>Metazoa</taxon>
        <taxon>Ecdysozoa</taxon>
        <taxon>Arthropoda</taxon>
        <taxon>Hexapoda</taxon>
        <taxon>Insecta</taxon>
        <taxon>Pterygota</taxon>
        <taxon>Neoptera</taxon>
        <taxon>Endopterygota</taxon>
        <taxon>Lepidoptera</taxon>
        <taxon>Glossata</taxon>
        <taxon>Ditrysia</taxon>
        <taxon>Cossoidea</taxon>
        <taxon>Cossidae</taxon>
        <taxon>Cossinae</taxon>
        <taxon>Streltzoviella</taxon>
    </lineage>
</organism>
<dbReference type="Gene3D" id="3.40.50.1820">
    <property type="entry name" value="alpha/beta hydrolase"/>
    <property type="match status" value="1"/>
</dbReference>
<dbReference type="PANTHER" id="PTHR43903">
    <property type="entry name" value="NEUROLIGIN"/>
    <property type="match status" value="1"/>
</dbReference>
<feature type="signal peptide" evidence="4">
    <location>
        <begin position="1"/>
        <end position="16"/>
    </location>
</feature>
<evidence type="ECO:0000256" key="1">
    <source>
        <dbReference type="ARBA" id="ARBA00005964"/>
    </source>
</evidence>
<sequence>MIRVIVLSMLTSLVLSAKEPKQITLANQGTIAGMYITRFRTKRIAAYVGIPYAQPPIDLRRFAPPEYTDLPQWEGTRNATIYAPDCMQSDPKKEDVQNPLSKHDELFTKLLESQLEEPRKKEYSEDCLYLNVYVPDDPRIEGFPTMVWFHGGDFVRGSPNDLNPFQLVLKQKIIFVSVAYRLNIFGFFSTLDTEAQGNFGLLDQVAALNWVKNNIESFGGDPDNVCIFGHDAGAVSVGIHLISSYSSGLFQKAIAMSGNVLSPGTVNIARKEIITVDKVASAFSCFRKPTFQLLDCLRRVNYQALLDIGGPLAEWRPIVDSGFSNVSGAFLPDLPSKLFKDEIFTPVPVLTGYTNMEDALLLDKEDGKEGISQREYDLMREEIILSDITIDNSSCFTNQHHIQDAVAFFYKPIPPTTNETILRKQFLDFYTDKVHGATTYQLAKHLSKHAPVYLYRFDLKPFSDIANEGISDWIGVPHNFDLIFTFGMPYLALPEDFSKWDYRDKSISEIMMKMWTNFAWYSHPTNSGVIIEWEPFEEEKPGYLIISRLNFRMSTPDTINYKAFEFWTDFYPKVVEIGTKCCKETLEDSGTDSIVTRRVIRSLVSLHIILVLMS</sequence>
<evidence type="ECO:0000259" key="5">
    <source>
        <dbReference type="Pfam" id="PF00135"/>
    </source>
</evidence>
<keyword evidence="3" id="KW-0325">Glycoprotein</keyword>
<evidence type="ECO:0000256" key="3">
    <source>
        <dbReference type="ARBA" id="ARBA00023180"/>
    </source>
</evidence>
<protein>
    <submittedName>
        <fullName evidence="6">Carboxylesterase 7</fullName>
    </submittedName>
</protein>
<keyword evidence="2 4" id="KW-0732">Signal</keyword>
<dbReference type="InterPro" id="IPR051093">
    <property type="entry name" value="Neuroligin/BSAL"/>
</dbReference>
<dbReference type="Pfam" id="PF00135">
    <property type="entry name" value="COesterase"/>
    <property type="match status" value="1"/>
</dbReference>
<dbReference type="SUPFAM" id="SSF53474">
    <property type="entry name" value="alpha/beta-Hydrolases"/>
    <property type="match status" value="1"/>
</dbReference>
<evidence type="ECO:0000313" key="6">
    <source>
        <dbReference type="EMBL" id="QLI62119.1"/>
    </source>
</evidence>
<accession>A0A7D5UMQ6</accession>
<dbReference type="InterPro" id="IPR019819">
    <property type="entry name" value="Carboxylesterase_B_CS"/>
</dbReference>
<dbReference type="EMBL" id="MT386835">
    <property type="protein sequence ID" value="QLI62119.1"/>
    <property type="molecule type" value="mRNA"/>
</dbReference>
<evidence type="ECO:0000256" key="2">
    <source>
        <dbReference type="ARBA" id="ARBA00022729"/>
    </source>
</evidence>